<dbReference type="RefSeq" id="WP_107821678.1">
    <property type="nucleotide sequence ID" value="NZ_OY782574.1"/>
</dbReference>
<dbReference type="NCBIfam" id="TIGR02467">
    <property type="entry name" value="CbiE"/>
    <property type="match status" value="1"/>
</dbReference>
<evidence type="ECO:0000259" key="6">
    <source>
        <dbReference type="Pfam" id="PF00590"/>
    </source>
</evidence>
<keyword evidence="8" id="KW-1185">Reference proteome</keyword>
<dbReference type="InterPro" id="IPR035996">
    <property type="entry name" value="4pyrrol_Methylase_sf"/>
</dbReference>
<feature type="domain" description="Tetrapyrrole methylase" evidence="6">
    <location>
        <begin position="7"/>
        <end position="192"/>
    </location>
</feature>
<accession>A0A2T5C3G4</accession>
<gene>
    <name evidence="7" type="ORF">C8N47_105109</name>
</gene>
<reference evidence="7 8" key="1">
    <citation type="submission" date="2018-04" db="EMBL/GenBank/DDBJ databases">
        <title>Genomic Encyclopedia of Archaeal and Bacterial Type Strains, Phase II (KMG-II): from individual species to whole genera.</title>
        <authorList>
            <person name="Goeker M."/>
        </authorList>
    </citation>
    <scope>NUCLEOTIDE SEQUENCE [LARGE SCALE GENOMIC DNA]</scope>
    <source>
        <strain evidence="7 8">DSM 28823</strain>
    </source>
</reference>
<dbReference type="SUPFAM" id="SSF53790">
    <property type="entry name" value="Tetrapyrrole methylase"/>
    <property type="match status" value="1"/>
</dbReference>
<evidence type="ECO:0000256" key="5">
    <source>
        <dbReference type="ARBA" id="ARBA00022691"/>
    </source>
</evidence>
<dbReference type="InterPro" id="IPR000878">
    <property type="entry name" value="4pyrrol_Mease"/>
</dbReference>
<keyword evidence="3 7" id="KW-0489">Methyltransferase</keyword>
<dbReference type="EMBL" id="QAAD01000005">
    <property type="protein sequence ID" value="PTN09269.1"/>
    <property type="molecule type" value="Genomic_DNA"/>
</dbReference>
<dbReference type="InterPro" id="IPR014777">
    <property type="entry name" value="4pyrrole_Mease_sub1"/>
</dbReference>
<protein>
    <submittedName>
        <fullName evidence="7">Precorrin-6Y C5,15-methyltransferase (Decarboxylating)</fullName>
    </submittedName>
</protein>
<name>A0A2T5C3G4_9BACT</name>
<evidence type="ECO:0000256" key="4">
    <source>
        <dbReference type="ARBA" id="ARBA00022679"/>
    </source>
</evidence>
<dbReference type="AlphaFoldDB" id="A0A2T5C3G4"/>
<evidence type="ECO:0000256" key="3">
    <source>
        <dbReference type="ARBA" id="ARBA00022603"/>
    </source>
</evidence>
<keyword evidence="5" id="KW-0949">S-adenosyl-L-methionine</keyword>
<evidence type="ECO:0000313" key="8">
    <source>
        <dbReference type="Proteomes" id="UP000243525"/>
    </source>
</evidence>
<comment type="caution">
    <text evidence="7">The sequence shown here is derived from an EMBL/GenBank/DDBJ whole genome shotgun (WGS) entry which is preliminary data.</text>
</comment>
<evidence type="ECO:0000256" key="1">
    <source>
        <dbReference type="ARBA" id="ARBA00004953"/>
    </source>
</evidence>
<proteinExistence type="predicted"/>
<dbReference type="Proteomes" id="UP000243525">
    <property type="component" value="Unassembled WGS sequence"/>
</dbReference>
<keyword evidence="2" id="KW-0169">Cobalamin biosynthesis</keyword>
<dbReference type="CDD" id="cd11644">
    <property type="entry name" value="Precorrin-6Y-MT"/>
    <property type="match status" value="1"/>
</dbReference>
<dbReference type="UniPathway" id="UPA00148"/>
<dbReference type="Gene3D" id="3.40.1010.10">
    <property type="entry name" value="Cobalt-precorrin-4 Transmethylase, Domain 1"/>
    <property type="match status" value="1"/>
</dbReference>
<evidence type="ECO:0000256" key="2">
    <source>
        <dbReference type="ARBA" id="ARBA00022573"/>
    </source>
</evidence>
<organism evidence="7 8">
    <name type="scientific">Mangrovibacterium marinum</name>
    <dbReference type="NCBI Taxonomy" id="1639118"/>
    <lineage>
        <taxon>Bacteria</taxon>
        <taxon>Pseudomonadati</taxon>
        <taxon>Bacteroidota</taxon>
        <taxon>Bacteroidia</taxon>
        <taxon>Marinilabiliales</taxon>
        <taxon>Prolixibacteraceae</taxon>
        <taxon>Mangrovibacterium</taxon>
    </lineage>
</organism>
<keyword evidence="4 7" id="KW-0808">Transferase</keyword>
<evidence type="ECO:0000313" key="7">
    <source>
        <dbReference type="EMBL" id="PTN09269.1"/>
    </source>
</evidence>
<dbReference type="OrthoDB" id="9780707at2"/>
<dbReference type="GO" id="GO:0009236">
    <property type="term" value="P:cobalamin biosynthetic process"/>
    <property type="evidence" value="ECO:0007669"/>
    <property type="project" value="UniProtKB-UniPathway"/>
</dbReference>
<comment type="pathway">
    <text evidence="1">Cofactor biosynthesis; adenosylcobalamin biosynthesis.</text>
</comment>
<sequence>MSNTKELCICGIGPGHPDYILPAVHLEVKAADLLVGARRQLETFQSYAKTDLLFTGKLEQLEQDLDNRDEEKIVVLVSGDTGFHSLRRFLQQAITDRTIRCIPGISSFQYLYAKLGLGYENAFKASLHGTTTQFVSKLNEYESVFLLTDRQNNWKTIAGMLAKSGHSQATMHIGNRLSYPDEQIITATAEQLLQLEFSFSLCAVIIEGVTTQPIQHA</sequence>
<dbReference type="GO" id="GO:0032259">
    <property type="term" value="P:methylation"/>
    <property type="evidence" value="ECO:0007669"/>
    <property type="project" value="UniProtKB-KW"/>
</dbReference>
<dbReference type="InterPro" id="IPR012818">
    <property type="entry name" value="CbiE"/>
</dbReference>
<dbReference type="Pfam" id="PF00590">
    <property type="entry name" value="TP_methylase"/>
    <property type="match status" value="1"/>
</dbReference>
<dbReference type="GO" id="GO:0008276">
    <property type="term" value="F:protein methyltransferase activity"/>
    <property type="evidence" value="ECO:0007669"/>
    <property type="project" value="InterPro"/>
</dbReference>
<dbReference type="InterPro" id="IPR050714">
    <property type="entry name" value="Cobalamin_biosynth_MTase"/>
</dbReference>
<dbReference type="PANTHER" id="PTHR43182">
    <property type="entry name" value="COBALT-PRECORRIN-6B C(15)-METHYLTRANSFERASE (DECARBOXYLATING)"/>
    <property type="match status" value="1"/>
</dbReference>
<dbReference type="PANTHER" id="PTHR43182:SF1">
    <property type="entry name" value="COBALT-PRECORRIN-7 C(5)-METHYLTRANSFERASE"/>
    <property type="match status" value="1"/>
</dbReference>